<evidence type="ECO:0008006" key="3">
    <source>
        <dbReference type="Google" id="ProtNLM"/>
    </source>
</evidence>
<dbReference type="Proteomes" id="UP000009062">
    <property type="component" value="Chromosome"/>
</dbReference>
<dbReference type="KEGG" id="pog:Pogu_1733"/>
<organism evidence="1 2">
    <name type="scientific">Pyrobaculum oguniense (strain DSM 13380 / JCM 10595 / TE7)</name>
    <dbReference type="NCBI Taxonomy" id="698757"/>
    <lineage>
        <taxon>Archaea</taxon>
        <taxon>Thermoproteota</taxon>
        <taxon>Thermoprotei</taxon>
        <taxon>Thermoproteales</taxon>
        <taxon>Thermoproteaceae</taxon>
        <taxon>Pyrobaculum</taxon>
    </lineage>
</organism>
<gene>
    <name evidence="1" type="ordered locus">Pogu_1733</name>
</gene>
<evidence type="ECO:0000313" key="1">
    <source>
        <dbReference type="EMBL" id="AFA39760.1"/>
    </source>
</evidence>
<evidence type="ECO:0000313" key="2">
    <source>
        <dbReference type="Proteomes" id="UP000009062"/>
    </source>
</evidence>
<name>H6QCE6_PYROT</name>
<keyword evidence="2" id="KW-1185">Reference proteome</keyword>
<dbReference type="AlphaFoldDB" id="H6QCE6"/>
<dbReference type="Gene3D" id="3.90.820.10">
    <property type="entry name" value="Structural Genomics, Unknown Function 30-nov-00 1gh9 Mol_id"/>
    <property type="match status" value="1"/>
</dbReference>
<proteinExistence type="predicted"/>
<protein>
    <recommendedName>
        <fullName evidence="3">DUF1922 domain-containing protein</fullName>
    </recommendedName>
</protein>
<accession>H6QCE6</accession>
<sequence>MKYVAVVCPRCGRASAARADAKKHQCPYCGTLINIEKAAVIAVGSAKAVREAVVRHNTQAT</sequence>
<dbReference type="EMBL" id="CP003316">
    <property type="protein sequence ID" value="AFA39760.1"/>
    <property type="molecule type" value="Genomic_DNA"/>
</dbReference>
<dbReference type="HOGENOM" id="CLU_200173_0_0_2"/>
<dbReference type="eggNOG" id="arCOG05509">
    <property type="taxonomic scope" value="Archaea"/>
</dbReference>
<reference evidence="1 2" key="1">
    <citation type="journal article" date="2012" name="Stand. Genomic Sci.">
        <title>Complete genome sequence of Pyrobaculum oguniense.</title>
        <authorList>
            <person name="Bernick D.L."/>
            <person name="Karplus K."/>
            <person name="Lui L.M."/>
            <person name="Coker J.K."/>
            <person name="Murphy J.N."/>
            <person name="Chan P.P."/>
            <person name="Cozen A.E."/>
            <person name="Lowe T.M."/>
        </authorList>
    </citation>
    <scope>NUCLEOTIDE SEQUENCE [LARGE SCALE GENOMIC DNA]</scope>
    <source>
        <strain evidence="1 2">TE7</strain>
    </source>
</reference>
<dbReference type="STRING" id="698757.Pogu_1733"/>